<accession>A0A8S2PR75</accession>
<name>A0A8S2PR75_9BILA</name>
<dbReference type="AlphaFoldDB" id="A0A8S2PR75"/>
<evidence type="ECO:0000313" key="2">
    <source>
        <dbReference type="EMBL" id="CAF4063754.1"/>
    </source>
</evidence>
<reference evidence="2" key="1">
    <citation type="submission" date="2021-02" db="EMBL/GenBank/DDBJ databases">
        <authorList>
            <person name="Nowell W R."/>
        </authorList>
    </citation>
    <scope>NUCLEOTIDE SEQUENCE</scope>
</reference>
<feature type="compositionally biased region" description="Low complexity" evidence="1">
    <location>
        <begin position="174"/>
        <end position="187"/>
    </location>
</feature>
<comment type="caution">
    <text evidence="2">The sequence shown here is derived from an EMBL/GenBank/DDBJ whole genome shotgun (WGS) entry which is preliminary data.</text>
</comment>
<feature type="region of interest" description="Disordered" evidence="1">
    <location>
        <begin position="1"/>
        <end position="35"/>
    </location>
</feature>
<protein>
    <submittedName>
        <fullName evidence="2">Uncharacterized protein</fullName>
    </submittedName>
</protein>
<feature type="compositionally biased region" description="Polar residues" evidence="1">
    <location>
        <begin position="86"/>
        <end position="109"/>
    </location>
</feature>
<evidence type="ECO:0000313" key="3">
    <source>
        <dbReference type="Proteomes" id="UP000681967"/>
    </source>
</evidence>
<dbReference type="Proteomes" id="UP000681967">
    <property type="component" value="Unassembled WGS sequence"/>
</dbReference>
<gene>
    <name evidence="2" type="ORF">BYL167_LOCUS17116</name>
</gene>
<feature type="region of interest" description="Disordered" evidence="1">
    <location>
        <begin position="161"/>
        <end position="219"/>
    </location>
</feature>
<feature type="non-terminal residue" evidence="2">
    <location>
        <position position="1"/>
    </location>
</feature>
<organism evidence="2 3">
    <name type="scientific">Rotaria magnacalcarata</name>
    <dbReference type="NCBI Taxonomy" id="392030"/>
    <lineage>
        <taxon>Eukaryota</taxon>
        <taxon>Metazoa</taxon>
        <taxon>Spiralia</taxon>
        <taxon>Gnathifera</taxon>
        <taxon>Rotifera</taxon>
        <taxon>Eurotatoria</taxon>
        <taxon>Bdelloidea</taxon>
        <taxon>Philodinida</taxon>
        <taxon>Philodinidae</taxon>
        <taxon>Rotaria</taxon>
    </lineage>
</organism>
<evidence type="ECO:0000256" key="1">
    <source>
        <dbReference type="SAM" id="MobiDB-lite"/>
    </source>
</evidence>
<feature type="compositionally biased region" description="Low complexity" evidence="1">
    <location>
        <begin position="201"/>
        <end position="211"/>
    </location>
</feature>
<feature type="compositionally biased region" description="Polar residues" evidence="1">
    <location>
        <begin position="1"/>
        <end position="30"/>
    </location>
</feature>
<feature type="region of interest" description="Disordered" evidence="1">
    <location>
        <begin position="86"/>
        <end position="111"/>
    </location>
</feature>
<sequence length="219" mass="24049">MSTTTSQRNIKSRLPTSNSINNMATNGNEAKSNRIGLKKPLSATNILQNYSSPNAVNNRLKKSPVLSNNFHQPKPIKTIHIDKINNTSTDNSHHQQNGHQSNKQSSQKISHAPAQPCFFHAIAPAPVSKDGNNQQCNNDSMSQTNRRIANVLAHGIIKTMSMAPSSSSDEEGESSLNRSHNQSSSSLDTDAHESDHEMDNNHVSNNNNINNKPPTKSRR</sequence>
<feature type="compositionally biased region" description="Basic and acidic residues" evidence="1">
    <location>
        <begin position="189"/>
        <end position="200"/>
    </location>
</feature>
<dbReference type="EMBL" id="CAJOBH010006700">
    <property type="protein sequence ID" value="CAF4063754.1"/>
    <property type="molecule type" value="Genomic_DNA"/>
</dbReference>
<proteinExistence type="predicted"/>